<feature type="transmembrane region" description="Helical" evidence="1">
    <location>
        <begin position="111"/>
        <end position="131"/>
    </location>
</feature>
<accession>A0A449A4Q1</accession>
<feature type="transmembrane region" description="Helical" evidence="1">
    <location>
        <begin position="292"/>
        <end position="313"/>
    </location>
</feature>
<dbReference type="AlphaFoldDB" id="A0A449A4Q1"/>
<organism evidence="2 3">
    <name type="scientific">Mesomycoplasma neurolyticum</name>
    <dbReference type="NCBI Taxonomy" id="2120"/>
    <lineage>
        <taxon>Bacteria</taxon>
        <taxon>Bacillati</taxon>
        <taxon>Mycoplasmatota</taxon>
        <taxon>Mycoplasmoidales</taxon>
        <taxon>Metamycoplasmataceae</taxon>
        <taxon>Mesomycoplasma</taxon>
    </lineage>
</organism>
<keyword evidence="1" id="KW-0472">Membrane</keyword>
<keyword evidence="1" id="KW-0812">Transmembrane</keyword>
<dbReference type="RefSeq" id="WP_129719622.1">
    <property type="nucleotide sequence ID" value="NZ_LR214951.1"/>
</dbReference>
<evidence type="ECO:0000313" key="2">
    <source>
        <dbReference type="EMBL" id="VEU59218.1"/>
    </source>
</evidence>
<protein>
    <submittedName>
        <fullName evidence="2">Uncharacterized protein</fullName>
    </submittedName>
</protein>
<keyword evidence="1" id="KW-1133">Transmembrane helix</keyword>
<dbReference type="NCBIfam" id="NF045848">
    <property type="entry name" value="MMCAP2_0566_fam"/>
    <property type="match status" value="1"/>
</dbReference>
<proteinExistence type="predicted"/>
<name>A0A449A4Q1_9BACT</name>
<evidence type="ECO:0000256" key="1">
    <source>
        <dbReference type="SAM" id="Phobius"/>
    </source>
</evidence>
<reference evidence="2 3" key="1">
    <citation type="submission" date="2019-01" db="EMBL/GenBank/DDBJ databases">
        <authorList>
            <consortium name="Pathogen Informatics"/>
        </authorList>
    </citation>
    <scope>NUCLEOTIDE SEQUENCE [LARGE SCALE GENOMIC DNA]</scope>
    <source>
        <strain evidence="2 3">NCTC10166</strain>
    </source>
</reference>
<sequence length="419" mass="49701">MFKELVDLLFYPIFSFFWSILIKIPYKFLSLLWDLIKVIEKNEIINFLFFSIKKSNSDFNNFELPLFLKVFLILNIFVFITIFLVTILNCVFKSRNIFNKNNIFTIFKKTLPSAILIFIFPLILFTMLIFISKIFEILSLAWDKDPNIAKVTFNNLRHIGIDKNYWNSLSSDNNFNPLNYNAYKSLKVSTIEIMFFPSIVGFSLFVIFSKSLINVMNKIFQLFILFLVSPFVFSTILLNQNSKFLIWKQMFVSKLLSIFIFVFAFKIFSFYVDITTEWILNIEELTAFQKNFFNFFTVVGGSYGIVKISVLITKFFGEEIKMKNNFYESSNLFKNVQFFSNKKKIWKESSKIKSNNLKNNEKNVLGIMNEKIKNKKLIPFEIYENSFYSNVNTLFTKQQINNHDQIYNEMFIRINNVTT</sequence>
<dbReference type="Proteomes" id="UP000289440">
    <property type="component" value="Chromosome"/>
</dbReference>
<evidence type="ECO:0000313" key="3">
    <source>
        <dbReference type="Proteomes" id="UP000289440"/>
    </source>
</evidence>
<keyword evidence="3" id="KW-1185">Reference proteome</keyword>
<gene>
    <name evidence="2" type="ORF">NCTC10166_00177</name>
</gene>
<feature type="transmembrane region" description="Helical" evidence="1">
    <location>
        <begin position="219"/>
        <end position="239"/>
    </location>
</feature>
<dbReference type="EMBL" id="LR214951">
    <property type="protein sequence ID" value="VEU59218.1"/>
    <property type="molecule type" value="Genomic_DNA"/>
</dbReference>
<feature type="transmembrane region" description="Helical" evidence="1">
    <location>
        <begin position="6"/>
        <end position="26"/>
    </location>
</feature>
<feature type="transmembrane region" description="Helical" evidence="1">
    <location>
        <begin position="193"/>
        <end position="213"/>
    </location>
</feature>
<dbReference type="OrthoDB" id="394047at2"/>
<dbReference type="NCBIfam" id="NF045889">
    <property type="entry name" value="ICE_Mbov_0396_TM"/>
    <property type="match status" value="1"/>
</dbReference>
<feature type="transmembrane region" description="Helical" evidence="1">
    <location>
        <begin position="66"/>
        <end position="91"/>
    </location>
</feature>
<dbReference type="KEGG" id="mnu:NCTC10166_00177"/>
<feature type="transmembrane region" description="Helical" evidence="1">
    <location>
        <begin position="251"/>
        <end position="272"/>
    </location>
</feature>